<name>A0A4Y8PSL0_9BACL</name>
<dbReference type="Proteomes" id="UP000298246">
    <property type="component" value="Unassembled WGS sequence"/>
</dbReference>
<comment type="caution">
    <text evidence="1">The sequence shown here is derived from an EMBL/GenBank/DDBJ whole genome shotgun (WGS) entry which is preliminary data.</text>
</comment>
<keyword evidence="2" id="KW-1185">Reference proteome</keyword>
<dbReference type="AlphaFoldDB" id="A0A4Y8PSL0"/>
<reference evidence="1 2" key="1">
    <citation type="submission" date="2017-03" db="EMBL/GenBank/DDBJ databases">
        <title>Isolation of Levoglucosan Utilizing Bacteria.</title>
        <authorList>
            <person name="Arya A.S."/>
        </authorList>
    </citation>
    <scope>NUCLEOTIDE SEQUENCE [LARGE SCALE GENOMIC DNA]</scope>
    <source>
        <strain evidence="1 2">MEC069</strain>
    </source>
</reference>
<accession>A0A4Y8PSL0</accession>
<gene>
    <name evidence="1" type="ORF">B5M42_22905</name>
</gene>
<sequence length="62" mass="7501">MFYWHSFDLEREIVCAGRPYQAHDGVIDLQGLGFFSWNEWQRESLRCDNMKLLRFDPTAKKF</sequence>
<evidence type="ECO:0000313" key="2">
    <source>
        <dbReference type="Proteomes" id="UP000298246"/>
    </source>
</evidence>
<protein>
    <submittedName>
        <fullName evidence="1">Uncharacterized protein</fullName>
    </submittedName>
</protein>
<dbReference type="EMBL" id="MYFO01000049">
    <property type="protein sequence ID" value="TFE83434.1"/>
    <property type="molecule type" value="Genomic_DNA"/>
</dbReference>
<organism evidence="1 2">
    <name type="scientific">Paenibacillus athensensis</name>
    <dbReference type="NCBI Taxonomy" id="1967502"/>
    <lineage>
        <taxon>Bacteria</taxon>
        <taxon>Bacillati</taxon>
        <taxon>Bacillota</taxon>
        <taxon>Bacilli</taxon>
        <taxon>Bacillales</taxon>
        <taxon>Paenibacillaceae</taxon>
        <taxon>Paenibacillus</taxon>
    </lineage>
</organism>
<evidence type="ECO:0000313" key="1">
    <source>
        <dbReference type="EMBL" id="TFE83434.1"/>
    </source>
</evidence>
<proteinExistence type="predicted"/>